<dbReference type="Proteomes" id="UP000828390">
    <property type="component" value="Unassembled WGS sequence"/>
</dbReference>
<dbReference type="EMBL" id="JAIWYP010000001">
    <property type="protein sequence ID" value="KAH3880996.1"/>
    <property type="molecule type" value="Genomic_DNA"/>
</dbReference>
<organism evidence="1 2">
    <name type="scientific">Dreissena polymorpha</name>
    <name type="common">Zebra mussel</name>
    <name type="synonym">Mytilus polymorpha</name>
    <dbReference type="NCBI Taxonomy" id="45954"/>
    <lineage>
        <taxon>Eukaryota</taxon>
        <taxon>Metazoa</taxon>
        <taxon>Spiralia</taxon>
        <taxon>Lophotrochozoa</taxon>
        <taxon>Mollusca</taxon>
        <taxon>Bivalvia</taxon>
        <taxon>Autobranchia</taxon>
        <taxon>Heteroconchia</taxon>
        <taxon>Euheterodonta</taxon>
        <taxon>Imparidentia</taxon>
        <taxon>Neoheterodontei</taxon>
        <taxon>Myida</taxon>
        <taxon>Dreissenoidea</taxon>
        <taxon>Dreissenidae</taxon>
        <taxon>Dreissena</taxon>
    </lineage>
</organism>
<comment type="caution">
    <text evidence="1">The sequence shown here is derived from an EMBL/GenBank/DDBJ whole genome shotgun (WGS) entry which is preliminary data.</text>
</comment>
<proteinExistence type="predicted"/>
<sequence>MNDVNGAWSMVTTHADLFQGMFCYKPKMLCGDDVINLCQVNYGLQGSNDRSLEDTSIFGWELFLQAIEGNYFHKDVG</sequence>
<dbReference type="AlphaFoldDB" id="A0A9D4RTE4"/>
<protein>
    <submittedName>
        <fullName evidence="1">Uncharacterized protein</fullName>
    </submittedName>
</protein>
<evidence type="ECO:0000313" key="1">
    <source>
        <dbReference type="EMBL" id="KAH3880996.1"/>
    </source>
</evidence>
<name>A0A9D4RTE4_DREPO</name>
<evidence type="ECO:0000313" key="2">
    <source>
        <dbReference type="Proteomes" id="UP000828390"/>
    </source>
</evidence>
<keyword evidence="2" id="KW-1185">Reference proteome</keyword>
<accession>A0A9D4RTE4</accession>
<reference evidence="1" key="1">
    <citation type="journal article" date="2019" name="bioRxiv">
        <title>The Genome of the Zebra Mussel, Dreissena polymorpha: A Resource for Invasive Species Research.</title>
        <authorList>
            <person name="McCartney M.A."/>
            <person name="Auch B."/>
            <person name="Kono T."/>
            <person name="Mallez S."/>
            <person name="Zhang Y."/>
            <person name="Obille A."/>
            <person name="Becker A."/>
            <person name="Abrahante J.E."/>
            <person name="Garbe J."/>
            <person name="Badalamenti J.P."/>
            <person name="Herman A."/>
            <person name="Mangelson H."/>
            <person name="Liachko I."/>
            <person name="Sullivan S."/>
            <person name="Sone E.D."/>
            <person name="Koren S."/>
            <person name="Silverstein K.A.T."/>
            <person name="Beckman K.B."/>
            <person name="Gohl D.M."/>
        </authorList>
    </citation>
    <scope>NUCLEOTIDE SEQUENCE</scope>
    <source>
        <strain evidence="1">Duluth1</strain>
        <tissue evidence="1">Whole animal</tissue>
    </source>
</reference>
<reference evidence="1" key="2">
    <citation type="submission" date="2020-11" db="EMBL/GenBank/DDBJ databases">
        <authorList>
            <person name="McCartney M.A."/>
            <person name="Auch B."/>
            <person name="Kono T."/>
            <person name="Mallez S."/>
            <person name="Becker A."/>
            <person name="Gohl D.M."/>
            <person name="Silverstein K.A.T."/>
            <person name="Koren S."/>
            <person name="Bechman K.B."/>
            <person name="Herman A."/>
            <person name="Abrahante J.E."/>
            <person name="Garbe J."/>
        </authorList>
    </citation>
    <scope>NUCLEOTIDE SEQUENCE</scope>
    <source>
        <strain evidence="1">Duluth1</strain>
        <tissue evidence="1">Whole animal</tissue>
    </source>
</reference>
<gene>
    <name evidence="1" type="ORF">DPMN_004919</name>
</gene>